<dbReference type="Pfam" id="PF09002">
    <property type="entry name" value="Card1_endonuc"/>
    <property type="match status" value="1"/>
</dbReference>
<dbReference type="InterPro" id="IPR011335">
    <property type="entry name" value="Restrct_endonuc-II-like"/>
</dbReference>
<organism evidence="3 4">
    <name type="scientific">Parabacteroides acidifaciens</name>
    <dbReference type="NCBI Taxonomy" id="2290935"/>
    <lineage>
        <taxon>Bacteria</taxon>
        <taxon>Pseudomonadati</taxon>
        <taxon>Bacteroidota</taxon>
        <taxon>Bacteroidia</taxon>
        <taxon>Bacteroidales</taxon>
        <taxon>Tannerellaceae</taxon>
        <taxon>Parabacteroides</taxon>
    </lineage>
</organism>
<dbReference type="EMBL" id="QREV01000046">
    <property type="protein sequence ID" value="RDU48180.1"/>
    <property type="molecule type" value="Genomic_DNA"/>
</dbReference>
<evidence type="ECO:0000259" key="1">
    <source>
        <dbReference type="Pfam" id="PF09002"/>
    </source>
</evidence>
<dbReference type="SUPFAM" id="SSF52980">
    <property type="entry name" value="Restriction endonuclease-like"/>
    <property type="match status" value="1"/>
</dbReference>
<dbReference type="Gene3D" id="3.40.1350.10">
    <property type="match status" value="1"/>
</dbReference>
<feature type="domain" description="Card1 endonuclease" evidence="1">
    <location>
        <begin position="232"/>
        <end position="349"/>
    </location>
</feature>
<name>A0A3D8HBP0_9BACT</name>
<reference evidence="3 4" key="1">
    <citation type="submission" date="2018-07" db="EMBL/GenBank/DDBJ databases">
        <title>Parabacteroides acidifaciens nov. sp., isolated from human feces.</title>
        <authorList>
            <person name="Wang Y.J."/>
        </authorList>
    </citation>
    <scope>NUCLEOTIDE SEQUENCE [LARGE SCALE GENOMIC DNA]</scope>
    <source>
        <strain evidence="3 4">426-9</strain>
    </source>
</reference>
<evidence type="ECO:0000313" key="3">
    <source>
        <dbReference type="EMBL" id="RDU48180.1"/>
    </source>
</evidence>
<keyword evidence="5" id="KW-1185">Reference proteome</keyword>
<comment type="caution">
    <text evidence="3">The sequence shown here is derived from an EMBL/GenBank/DDBJ whole genome shotgun (WGS) entry which is preliminary data.</text>
</comment>
<accession>A0A3D8HBP0</accession>
<dbReference type="EMBL" id="JACRTI010000046">
    <property type="protein sequence ID" value="MBC8603111.1"/>
    <property type="molecule type" value="Genomic_DNA"/>
</dbReference>
<evidence type="ECO:0000313" key="2">
    <source>
        <dbReference type="EMBL" id="MBC8603111.1"/>
    </source>
</evidence>
<dbReference type="Proteomes" id="UP000256321">
    <property type="component" value="Unassembled WGS sequence"/>
</dbReference>
<sequence>MKHQIILLGKDITSVYHGIKEFGPDHIHLLYTDATDHIETPMYPLLPSSIRCNRYKAEPYNGNNVIDVCRRIHREHQGEFTYNLSEGTKVMAFAAFVVAKESGANAFYLTQHGEVVHLSKFENHPLQSSLNNDEILSLSGNTLSDYHDAKELSDEDVKASKRIKQFIEQYPQEHARIQKFFSIFCKRQLNRLPSSKIFANNLRFKHRNGSILVTLREYVLLRLPQSNATHLYFEGRWWETLVANQVRNWSLQRENSPEVWQSVIFQTNGQDAHPKNEIDVLLNNQQKLIFIECKSGNVTQNDIYKIDAVRETYGGDISQAVLASYYPIEESLQEKCKDLQIYLFAPTFLTERNTYLNKMPAWLDKLADELQL</sequence>
<evidence type="ECO:0000313" key="5">
    <source>
        <dbReference type="Proteomes" id="UP000629596"/>
    </source>
</evidence>
<dbReference type="Proteomes" id="UP000629596">
    <property type="component" value="Unassembled WGS sequence"/>
</dbReference>
<dbReference type="InterPro" id="IPR015093">
    <property type="entry name" value="Card1_endonucl_dom"/>
</dbReference>
<dbReference type="AlphaFoldDB" id="A0A3D8HBP0"/>
<dbReference type="Gene3D" id="3.40.50.10770">
    <property type="entry name" value="Hypothetical protein VC1899 like domain (Restriction endonuclease-like)"/>
    <property type="match status" value="1"/>
</dbReference>
<dbReference type="GO" id="GO:0003676">
    <property type="term" value="F:nucleic acid binding"/>
    <property type="evidence" value="ECO:0007669"/>
    <property type="project" value="InterPro"/>
</dbReference>
<dbReference type="InterPro" id="IPR011856">
    <property type="entry name" value="tRNA_endonuc-like_dom_sf"/>
</dbReference>
<reference evidence="2 5" key="2">
    <citation type="submission" date="2020-08" db="EMBL/GenBank/DDBJ databases">
        <title>Genome public.</title>
        <authorList>
            <person name="Liu C."/>
            <person name="Sun Q."/>
        </authorList>
    </citation>
    <scope>NUCLEOTIDE SEQUENCE [LARGE SCALE GENOMIC DNA]</scope>
    <source>
        <strain evidence="2 5">426_9</strain>
    </source>
</reference>
<evidence type="ECO:0000313" key="4">
    <source>
        <dbReference type="Proteomes" id="UP000256321"/>
    </source>
</evidence>
<gene>
    <name evidence="3" type="ORF">DWU89_15835</name>
    <name evidence="2" type="ORF">H8784_15465</name>
</gene>
<proteinExistence type="predicted"/>
<protein>
    <submittedName>
        <fullName evidence="3">DUF1887 family protein</fullName>
    </submittedName>
</protein>
<dbReference type="RefSeq" id="WP_115500611.1">
    <property type="nucleotide sequence ID" value="NZ_JACRTI010000046.1"/>
</dbReference>